<name>A0A8T3VDJ3_9EURY</name>
<sequence>MRHSRVIEINNNIIEIIKKDFKSAFSNPIVTIVIIGLIIIPSLYALLNIQACWDPYGNTGNVAFAIANSDKGASFDGVDINVGDELVNDLKNNDKFKWTFVSEDELRDGVYKGDYYAGIIIPENLSKNVVSISSDDPQQAKLEYIVNMKENPVAAKLTDTGSTAVYNALNAKIIQIINLAAYGKLGELQSGLASGAGQLASGGSQLASGAGQVSSGASQLSSGAGQLSDGASQLADGAQQLSDGASQVASGTQQASDKVNTYNTEIHQATSYIREHSSSSKVQEITDKIDSKTDTVAGKVQQLNDGAGQVANGSSSLAANSLLLQGGIDELAEGSLSLAAGSVLLSNAATQALFTAAASLASSADSLASITGINETILGDYFYAPVKLDRHELFSVPDYGSQVSPFYLVLSMWVGALITCAMLKPGTSEGTKYSPLEMYMGKAVIFLLLSLLQCSVTIIGAHLLGIYISNEIMFILSCLIVSGVFMIFVYSLVSALGDVGKAVAIVLLVLQISGTGGIYPVEIMAPLFNIMNPILPMTYAITLVREAQLGLIWSNYLPALAVLLAIGFITVFVMLVIKSKADKITHYFEKCLEESGLF</sequence>
<evidence type="ECO:0000256" key="2">
    <source>
        <dbReference type="ARBA" id="ARBA00022692"/>
    </source>
</evidence>
<dbReference type="InterPro" id="IPR017500">
    <property type="entry name" value="Phage_infect_YhgE_N"/>
</dbReference>
<dbReference type="NCBIfam" id="TIGR03057">
    <property type="entry name" value="xxxLxxG_by_4"/>
    <property type="match status" value="4"/>
</dbReference>
<feature type="transmembrane region" description="Helical" evidence="6">
    <location>
        <begin position="502"/>
        <end position="521"/>
    </location>
</feature>
<proteinExistence type="predicted"/>
<dbReference type="Gene3D" id="3.40.1710.10">
    <property type="entry name" value="abc type-2 transporter like domain"/>
    <property type="match status" value="1"/>
</dbReference>
<evidence type="ECO:0000256" key="1">
    <source>
        <dbReference type="ARBA" id="ARBA00004141"/>
    </source>
</evidence>
<evidence type="ECO:0000313" key="8">
    <source>
        <dbReference type="EMBL" id="MBE6505807.1"/>
    </source>
</evidence>
<feature type="transmembrane region" description="Helical" evidence="6">
    <location>
        <begin position="556"/>
        <end position="577"/>
    </location>
</feature>
<keyword evidence="3 6" id="KW-1133">Transmembrane helix</keyword>
<feature type="transmembrane region" description="Helical" evidence="6">
    <location>
        <begin position="474"/>
        <end position="493"/>
    </location>
</feature>
<feature type="transmembrane region" description="Helical" evidence="6">
    <location>
        <begin position="444"/>
        <end position="468"/>
    </location>
</feature>
<evidence type="ECO:0000256" key="6">
    <source>
        <dbReference type="SAM" id="Phobius"/>
    </source>
</evidence>
<dbReference type="PANTHER" id="PTHR43077">
    <property type="entry name" value="TRANSPORT PERMEASE YVFS-RELATED"/>
    <property type="match status" value="1"/>
</dbReference>
<dbReference type="InterPro" id="IPR023908">
    <property type="entry name" value="xxxLxxG_rpt"/>
</dbReference>
<dbReference type="SUPFAM" id="SSF58104">
    <property type="entry name" value="Methyl-accepting chemotaxis protein (MCP) signaling domain"/>
    <property type="match status" value="1"/>
</dbReference>
<evidence type="ECO:0000313" key="9">
    <source>
        <dbReference type="Proteomes" id="UP000762703"/>
    </source>
</evidence>
<comment type="caution">
    <text evidence="8">The sequence shown here is derived from an EMBL/GenBank/DDBJ whole genome shotgun (WGS) entry which is preliminary data.</text>
</comment>
<gene>
    <name evidence="8" type="ORF">E7Z73_08785</name>
</gene>
<evidence type="ECO:0000256" key="4">
    <source>
        <dbReference type="ARBA" id="ARBA00023136"/>
    </source>
</evidence>
<accession>A0A8T3VDJ3</accession>
<dbReference type="Gene3D" id="1.10.287.950">
    <property type="entry name" value="Methyl-accepting chemotaxis protein"/>
    <property type="match status" value="1"/>
</dbReference>
<dbReference type="InterPro" id="IPR017501">
    <property type="entry name" value="Phage_infect_YhgE_C"/>
</dbReference>
<dbReference type="InterPro" id="IPR051328">
    <property type="entry name" value="T7SS_ABC-Transporter"/>
</dbReference>
<evidence type="ECO:0000259" key="7">
    <source>
        <dbReference type="Pfam" id="PF12698"/>
    </source>
</evidence>
<feature type="domain" description="ABC-2 type transporter transmembrane" evidence="7">
    <location>
        <begin position="325"/>
        <end position="574"/>
    </location>
</feature>
<dbReference type="GO" id="GO:0140359">
    <property type="term" value="F:ABC-type transporter activity"/>
    <property type="evidence" value="ECO:0007669"/>
    <property type="project" value="InterPro"/>
</dbReference>
<dbReference type="AlphaFoldDB" id="A0A8T3VDJ3"/>
<feature type="compositionally biased region" description="Low complexity" evidence="5">
    <location>
        <begin position="217"/>
        <end position="233"/>
    </location>
</feature>
<feature type="transmembrane region" description="Helical" evidence="6">
    <location>
        <begin position="405"/>
        <end position="423"/>
    </location>
</feature>
<protein>
    <submittedName>
        <fullName evidence="8">YhgE/Pip domain-containing protein</fullName>
    </submittedName>
</protein>
<keyword evidence="4 6" id="KW-0472">Membrane</keyword>
<evidence type="ECO:0000256" key="3">
    <source>
        <dbReference type="ARBA" id="ARBA00022989"/>
    </source>
</evidence>
<dbReference type="InterPro" id="IPR013525">
    <property type="entry name" value="ABC2_TM"/>
</dbReference>
<dbReference type="GO" id="GO:0016020">
    <property type="term" value="C:membrane"/>
    <property type="evidence" value="ECO:0007669"/>
    <property type="project" value="UniProtKB-SubCell"/>
</dbReference>
<feature type="domain" description="ABC-2 type transporter transmembrane" evidence="7">
    <location>
        <begin position="34"/>
        <end position="183"/>
    </location>
</feature>
<dbReference type="NCBIfam" id="TIGR03061">
    <property type="entry name" value="pip_yhgE_Nterm"/>
    <property type="match status" value="1"/>
</dbReference>
<reference evidence="8" key="1">
    <citation type="submission" date="2019-04" db="EMBL/GenBank/DDBJ databases">
        <title>Evolution of Biomass-Degrading Anaerobic Consortia Revealed by Metagenomics.</title>
        <authorList>
            <person name="Peng X."/>
        </authorList>
    </citation>
    <scope>NUCLEOTIDE SEQUENCE</scope>
    <source>
        <strain evidence="8">SIG12</strain>
    </source>
</reference>
<dbReference type="NCBIfam" id="TIGR03062">
    <property type="entry name" value="pip_yhgE_Cterm"/>
    <property type="match status" value="1"/>
</dbReference>
<organism evidence="8 9">
    <name type="scientific">Methanobrevibacter millerae</name>
    <dbReference type="NCBI Taxonomy" id="230361"/>
    <lineage>
        <taxon>Archaea</taxon>
        <taxon>Methanobacteriati</taxon>
        <taxon>Methanobacteriota</taxon>
        <taxon>Methanomada group</taxon>
        <taxon>Methanobacteria</taxon>
        <taxon>Methanobacteriales</taxon>
        <taxon>Methanobacteriaceae</taxon>
        <taxon>Methanobrevibacter</taxon>
    </lineage>
</organism>
<comment type="subcellular location">
    <subcellularLocation>
        <location evidence="1">Membrane</location>
        <topology evidence="1">Multi-pass membrane protein</topology>
    </subcellularLocation>
</comment>
<dbReference type="Proteomes" id="UP000762703">
    <property type="component" value="Unassembled WGS sequence"/>
</dbReference>
<dbReference type="EMBL" id="SUTE01000071">
    <property type="protein sequence ID" value="MBE6505807.1"/>
    <property type="molecule type" value="Genomic_DNA"/>
</dbReference>
<evidence type="ECO:0000256" key="5">
    <source>
        <dbReference type="SAM" id="MobiDB-lite"/>
    </source>
</evidence>
<dbReference type="Pfam" id="PF12698">
    <property type="entry name" value="ABC2_membrane_3"/>
    <property type="match status" value="2"/>
</dbReference>
<feature type="region of interest" description="Disordered" evidence="5">
    <location>
        <begin position="217"/>
        <end position="259"/>
    </location>
</feature>
<keyword evidence="2 6" id="KW-0812">Transmembrane</keyword>
<feature type="transmembrane region" description="Helical" evidence="6">
    <location>
        <begin position="28"/>
        <end position="47"/>
    </location>
</feature>
<feature type="compositionally biased region" description="Polar residues" evidence="5">
    <location>
        <begin position="239"/>
        <end position="259"/>
    </location>
</feature>
<dbReference type="PANTHER" id="PTHR43077:SF10">
    <property type="entry name" value="TRANSPORT PERMEASE PROTEIN"/>
    <property type="match status" value="1"/>
</dbReference>